<protein>
    <submittedName>
        <fullName evidence="3">Uncharacterized protein</fullName>
    </submittedName>
</protein>
<accession>A0ABU8XQD7</accession>
<sequence length="119" mass="12730">MRTTWLSAALGIALLSAAALPALAETAPQPAARHREPAITPTTQDQGMRHERVRQADRGTCQSMINYFDDNAASHKQSSNYAKAVGMRDQAEQACGKGDYSGGVKQLHAAEKLLGIPRG</sequence>
<reference evidence="3 4" key="1">
    <citation type="submission" date="2024-01" db="EMBL/GenBank/DDBJ databases">
        <title>Multi-omics insights into the function and evolution of sodium benzoate biodegradation pathways in Benzoatithermus flavus gen. nov., sp. nov. from hot spring.</title>
        <authorList>
            <person name="Hu C.-J."/>
            <person name="Li W.-J."/>
        </authorList>
    </citation>
    <scope>NUCLEOTIDE SEQUENCE [LARGE SCALE GENOMIC DNA]</scope>
    <source>
        <strain evidence="3 4">SYSU G07066</strain>
    </source>
</reference>
<keyword evidence="2" id="KW-0732">Signal</keyword>
<proteinExistence type="predicted"/>
<gene>
    <name evidence="3" type="ORF">U1T56_03490</name>
</gene>
<feature type="region of interest" description="Disordered" evidence="1">
    <location>
        <begin position="25"/>
        <end position="51"/>
    </location>
</feature>
<keyword evidence="4" id="KW-1185">Reference proteome</keyword>
<evidence type="ECO:0000313" key="4">
    <source>
        <dbReference type="Proteomes" id="UP001375743"/>
    </source>
</evidence>
<organism evidence="3 4">
    <name type="scientific">Benzoatithermus flavus</name>
    <dbReference type="NCBI Taxonomy" id="3108223"/>
    <lineage>
        <taxon>Bacteria</taxon>
        <taxon>Pseudomonadati</taxon>
        <taxon>Pseudomonadota</taxon>
        <taxon>Alphaproteobacteria</taxon>
        <taxon>Geminicoccales</taxon>
        <taxon>Geminicoccaceae</taxon>
        <taxon>Benzoatithermus</taxon>
    </lineage>
</organism>
<evidence type="ECO:0000256" key="2">
    <source>
        <dbReference type="SAM" id="SignalP"/>
    </source>
</evidence>
<evidence type="ECO:0000256" key="1">
    <source>
        <dbReference type="SAM" id="MobiDB-lite"/>
    </source>
</evidence>
<evidence type="ECO:0000313" key="3">
    <source>
        <dbReference type="EMBL" id="MEK0082202.1"/>
    </source>
</evidence>
<feature type="chain" id="PRO_5045452604" evidence="2">
    <location>
        <begin position="25"/>
        <end position="119"/>
    </location>
</feature>
<name>A0ABU8XQD7_9PROT</name>
<dbReference type="Proteomes" id="UP001375743">
    <property type="component" value="Unassembled WGS sequence"/>
</dbReference>
<dbReference type="EMBL" id="JBBLZC010000002">
    <property type="protein sequence ID" value="MEK0082202.1"/>
    <property type="molecule type" value="Genomic_DNA"/>
</dbReference>
<dbReference type="RefSeq" id="WP_418158050.1">
    <property type="nucleotide sequence ID" value="NZ_JBBLZC010000002.1"/>
</dbReference>
<comment type="caution">
    <text evidence="3">The sequence shown here is derived from an EMBL/GenBank/DDBJ whole genome shotgun (WGS) entry which is preliminary data.</text>
</comment>
<feature type="signal peptide" evidence="2">
    <location>
        <begin position="1"/>
        <end position="24"/>
    </location>
</feature>